<dbReference type="InterPro" id="IPR047503">
    <property type="entry name" value="UBR-box_UBR5"/>
</dbReference>
<name>W6UEM7_ECHGR</name>
<feature type="region of interest" description="Disordered" evidence="7">
    <location>
        <begin position="1089"/>
        <end position="1125"/>
    </location>
</feature>
<feature type="compositionally biased region" description="Pro residues" evidence="7">
    <location>
        <begin position="1254"/>
        <end position="1265"/>
    </location>
</feature>
<feature type="region of interest" description="Disordered" evidence="7">
    <location>
        <begin position="1559"/>
        <end position="1611"/>
    </location>
</feature>
<dbReference type="RefSeq" id="XP_024351096.1">
    <property type="nucleotide sequence ID" value="XM_024494475.1"/>
</dbReference>
<feature type="compositionally biased region" description="Low complexity" evidence="7">
    <location>
        <begin position="544"/>
        <end position="572"/>
    </location>
</feature>
<evidence type="ECO:0000259" key="8">
    <source>
        <dbReference type="PROSITE" id="PS50237"/>
    </source>
</evidence>
<dbReference type="CDD" id="cd14423">
    <property type="entry name" value="CUE_UBR5"/>
    <property type="match status" value="1"/>
</dbReference>
<dbReference type="PROSITE" id="PS51157">
    <property type="entry name" value="ZF_UBR"/>
    <property type="match status" value="1"/>
</dbReference>
<reference evidence="10 11" key="1">
    <citation type="journal article" date="2013" name="Nat. Genet.">
        <title>The genome of the hydatid tapeworm Echinococcus granulosus.</title>
        <authorList>
            <person name="Zheng H."/>
            <person name="Zhang W."/>
            <person name="Zhang L."/>
            <person name="Zhang Z."/>
            <person name="Li J."/>
            <person name="Lu G."/>
            <person name="Zhu Y."/>
            <person name="Wang Y."/>
            <person name="Huang Y."/>
            <person name="Liu J."/>
            <person name="Kang H."/>
            <person name="Chen J."/>
            <person name="Wang L."/>
            <person name="Chen A."/>
            <person name="Yu S."/>
            <person name="Gao Z."/>
            <person name="Jin L."/>
            <person name="Gu W."/>
            <person name="Wang Z."/>
            <person name="Zhao L."/>
            <person name="Shi B."/>
            <person name="Wen H."/>
            <person name="Lin R."/>
            <person name="Jones M.K."/>
            <person name="Brejova B."/>
            <person name="Vinar T."/>
            <person name="Zhao G."/>
            <person name="McManus D.P."/>
            <person name="Chen Z."/>
            <person name="Zhou Y."/>
            <person name="Wang S."/>
        </authorList>
    </citation>
    <scope>NUCLEOTIDE SEQUENCE [LARGE SCALE GENOMIC DNA]</scope>
</reference>
<dbReference type="EMBL" id="APAU02000037">
    <property type="protein sequence ID" value="EUB59900.1"/>
    <property type="molecule type" value="Genomic_DNA"/>
</dbReference>
<evidence type="ECO:0000256" key="1">
    <source>
        <dbReference type="ARBA" id="ARBA00022723"/>
    </source>
</evidence>
<feature type="compositionally biased region" description="Low complexity" evidence="7">
    <location>
        <begin position="3188"/>
        <end position="3202"/>
    </location>
</feature>
<gene>
    <name evidence="10" type="ORF">EGR_05226</name>
</gene>
<feature type="compositionally biased region" description="Basic residues" evidence="7">
    <location>
        <begin position="1975"/>
        <end position="1990"/>
    </location>
</feature>
<feature type="compositionally biased region" description="Acidic residues" evidence="7">
    <location>
        <begin position="2207"/>
        <end position="2223"/>
    </location>
</feature>
<comment type="caution">
    <text evidence="10">The sequence shown here is derived from an EMBL/GenBank/DDBJ whole genome shotgun (WGS) entry which is preliminary data.</text>
</comment>
<dbReference type="GeneID" id="36340941"/>
<evidence type="ECO:0000256" key="4">
    <source>
        <dbReference type="ARBA" id="ARBA00022833"/>
    </source>
</evidence>
<dbReference type="CDD" id="cd19675">
    <property type="entry name" value="UBR-box_UBR5"/>
    <property type="match status" value="1"/>
</dbReference>
<evidence type="ECO:0000256" key="7">
    <source>
        <dbReference type="SAM" id="MobiDB-lite"/>
    </source>
</evidence>
<evidence type="ECO:0000256" key="6">
    <source>
        <dbReference type="PROSITE-ProRule" id="PRU00508"/>
    </source>
</evidence>
<feature type="compositionally biased region" description="Low complexity" evidence="7">
    <location>
        <begin position="2347"/>
        <end position="2388"/>
    </location>
</feature>
<dbReference type="KEGG" id="egl:EGR_05226"/>
<feature type="region of interest" description="Disordered" evidence="7">
    <location>
        <begin position="1890"/>
        <end position="2112"/>
    </location>
</feature>
<proteinExistence type="predicted"/>
<dbReference type="CTD" id="36340941"/>
<dbReference type="GO" id="GO:0005737">
    <property type="term" value="C:cytoplasm"/>
    <property type="evidence" value="ECO:0007669"/>
    <property type="project" value="TreeGrafter"/>
</dbReference>
<feature type="region of interest" description="Disordered" evidence="7">
    <location>
        <begin position="2518"/>
        <end position="2541"/>
    </location>
</feature>
<dbReference type="SUPFAM" id="SSF56204">
    <property type="entry name" value="Hect, E3 ligase catalytic domain"/>
    <property type="match status" value="1"/>
</dbReference>
<keyword evidence="1" id="KW-0479">Metal-binding</keyword>
<feature type="compositionally biased region" description="Gly residues" evidence="7">
    <location>
        <begin position="1571"/>
        <end position="1590"/>
    </location>
</feature>
<feature type="compositionally biased region" description="Acidic residues" evidence="7">
    <location>
        <begin position="2065"/>
        <end position="2086"/>
    </location>
</feature>
<protein>
    <submittedName>
        <fullName evidence="10">E3 ubiquitin-protein ligase hyd</fullName>
    </submittedName>
</protein>
<feature type="compositionally biased region" description="Polar residues" evidence="7">
    <location>
        <begin position="2531"/>
        <end position="2541"/>
    </location>
</feature>
<dbReference type="PANTHER" id="PTHR46276:SF1">
    <property type="entry name" value="E3 UBIQUITIN-PROTEIN LIGASE UBR5"/>
    <property type="match status" value="1"/>
</dbReference>
<feature type="compositionally biased region" description="Gly residues" evidence="7">
    <location>
        <begin position="2096"/>
        <end position="2110"/>
    </location>
</feature>
<feature type="compositionally biased region" description="Polar residues" evidence="7">
    <location>
        <begin position="1940"/>
        <end position="1952"/>
    </location>
</feature>
<dbReference type="GO" id="GO:0000209">
    <property type="term" value="P:protein polyubiquitination"/>
    <property type="evidence" value="ECO:0007669"/>
    <property type="project" value="TreeGrafter"/>
</dbReference>
<dbReference type="Pfam" id="PF00632">
    <property type="entry name" value="HECT"/>
    <property type="match status" value="1"/>
</dbReference>
<feature type="compositionally biased region" description="Low complexity" evidence="7">
    <location>
        <begin position="1089"/>
        <end position="1116"/>
    </location>
</feature>
<dbReference type="Gene3D" id="3.30.2410.10">
    <property type="entry name" value="Hect, E3 ligase catalytic domain"/>
    <property type="match status" value="1"/>
</dbReference>
<dbReference type="SMART" id="SM00396">
    <property type="entry name" value="ZnF_UBR1"/>
    <property type="match status" value="1"/>
</dbReference>
<feature type="compositionally biased region" description="Pro residues" evidence="7">
    <location>
        <begin position="1234"/>
        <end position="1244"/>
    </location>
</feature>
<dbReference type="PANTHER" id="PTHR46276">
    <property type="entry name" value="E3 UBIQUITIN-PROTEIN LIGASE UBR5"/>
    <property type="match status" value="1"/>
</dbReference>
<feature type="domain" description="UBR-type" evidence="9">
    <location>
        <begin position="1447"/>
        <end position="1515"/>
    </location>
</feature>
<feature type="compositionally biased region" description="Acidic residues" evidence="7">
    <location>
        <begin position="2250"/>
        <end position="2315"/>
    </location>
</feature>
<dbReference type="GO" id="GO:0034450">
    <property type="term" value="F:ubiquitin-ubiquitin ligase activity"/>
    <property type="evidence" value="ECO:0007669"/>
    <property type="project" value="TreeGrafter"/>
</dbReference>
<keyword evidence="3 5" id="KW-0833">Ubl conjugation pathway</keyword>
<dbReference type="SMART" id="SM00119">
    <property type="entry name" value="HECTc"/>
    <property type="match status" value="1"/>
</dbReference>
<dbReference type="GO" id="GO:0090263">
    <property type="term" value="P:positive regulation of canonical Wnt signaling pathway"/>
    <property type="evidence" value="ECO:0007669"/>
    <property type="project" value="TreeGrafter"/>
</dbReference>
<dbReference type="InterPro" id="IPR024725">
    <property type="entry name" value="UBR5_UBA"/>
</dbReference>
<feature type="compositionally biased region" description="Acidic residues" evidence="7">
    <location>
        <begin position="2323"/>
        <end position="2333"/>
    </location>
</feature>
<sequence length="3661" mass="394222">MSCPFFFVSRRPKSGTSQVQLQTDLYDCLKNISDQIKKDGVYVPEVLRPLVRCVIVETAVGPSHIAFRLQDGRVCRLSYSLRADKLVCVNERNRGSNAGSVRVPNAPVALRTLRAPMSVLGRGSRSMSLFREMQRQGLYLRPLSSQISPADVPENLIEQCQMVLQGKSRQLIIRELQRTNLDVNMAVNNMLSREDEADFNGASGAVNIGDEWEDDAEDIFSLLDHPEGLLLEGEGGFQEDIIDRSSSPRFRREILMDCGNVQVMPLNYPSLDRTLGDHATYTDRRKRRRFDTPGLLRNSETYGGRTAESRLFLRNMGLPDEKVLHQEEESGCETVSGSTKCVESNVQLGDHLEFWPTNSAESVGSHFVSIAALYTELVAINSRGELHQWKWQSPEPFSPHGINSPPFNLIEQPETDASPVNHRHPRSTSLGITHEKVVSLSGCVTRASIMTASGAIATWMDEMLPSLFHSAAPASSAAATGATAALMRLEHPAIHFNELKAEVVIRISTAPLITVVQCASGAVFWWGVLPSYIRQRNVEKQRHPGSASAAPTTTTSTTSASASRHRSTSGSSEAGSKTPAAATTVNTCAPPLSPGDLVCMRNAPMFHAGAIGFTLINGVPKVGVLLEDAWKLTDVCRFRVKSPSALRSQTGVVVMVTGGSTVAGKSSSTEAVHALTCPYVQAAAAAAAAAAQTDHEPPPTDSGAMEMPPPPSPASSTCSDHSGPVKVSPRAFKRKKAPSTSSDGSGNGGGASGSSTRRGSDQLDQQQQQLTKQTTKPTTLKPQHDEEIEDWCLSEVIFVEDGRTQPVGVLLKIDGTIAAVKFLKEQDRACLAARCPSAPVCLFINHITKTAHTLQKSFVAPPTTSSPSLVAPHDPMAWLNDCRLLKKDDLMQVKQSVGGGLSQRVPDFVQATPRHISMNFLTTKSNSMPSNISKKRIFALAPENSRLHAIVGRVETEIAIGSGEDQRMRHLEYHVFTLNGKTVSSRRLPALSKSTGAPDNAIDTDGAKSSLYSDIMLTCPAEEETFFLNLAQFRHQRELRRIRALTHRLIRVVFPFLPPSRPGQESWVFPPWLDLPAVQCAALSWISASPPRTTPATTLTPASQRDTETTTTSSTSRASGENSKKLTLASAAARDLQGDPRLLLGVVVVRETSLLQHILRADEAKVEEALRLLSTAPPSRVELVASEMADGHRTILHVAVLMCAPMARETPEMAEHLENILKRTGSGSSGSTSAPPPQPPPPPSDGSGWTTISPSPPPPPPPPLPRSASSNQRLSNAGAASSAATASSSTSSVHDLFIRSPLEAAAASVVEAAAAVSVAVASSSSTSSGGHFCHMAPLPATEEASRRVASHRILRALILHPRLRTLLPHLLSCLSDDGLTPFMLAIQCKAYQVAVFLLDFLAELEGIRSDGSEESAHQFRYSRLMRYLFPPSARLDDSPLFTLCYNDTCSFTWTGPNHIRQDIFECRTCGLMDSLCCCSECARVCHKGHDCRLKRTSPTAYCDCWEKCRCRSLVLGHQASRLFLFQRLLLHTDLVYLPNRANEHLLVYLTRCVERQTREQKQYKSARRRGGSGSGGGNGGGGSGGGGGERGTLAGARASGSTLDEPEHDLEPPTFSRDALELVLDSKAAAASLLCDCKNVVATESFAKFGDRKGKSGACQSVMAIQSGTSQLDDFVFTLLCKCPAEFVQRFINTLARSLSDHLSGDRGVHRLLTLSLPSVTGSSAESTDAYFYCQRGIARFVRSVARVYTGLMLELSPDHHRKKPRLVTQAQPLELARFVFFQLAPVALPELAFLAVKVIAPVRIGALRSTATFNLTSQQGEAIHGFDQVLAAERSLFSRSRQSQSSTCASSVNGFFGLGNALDCPNSTIRSLLYGCGSTGSAASTLLPTWKVSERRHPPASPPKTEQQQRKPLQSSERGKSCVSTDIIPYSVEEPMDIDSTSQEPAPGSSNHMKRHRHRSQSSGGGGDHQSPPSKHRRRHRHHGRRHRNHDTIDPASQPPQPPVIVVESSVATTNSTTSTNPFAEMELLPAASGDSDTDADIRSNELDSNATTAAAASTHTVEEGEEDFSDTASEEDEDVAADSEVETHSITSSTGGGGGGGGGDGGGVERSLLLHQNPQIEASGSQHSSISSTAATAGTTGSVIMDMDASVAGGSLGTVSGAVGSASSQQEFIASYPPERDQQPPPGGNNTMDDDTVVVTMFCGSDEEEEEEEGDENELDETLPISEMGLEEDLDHGTRRRNQRDDVSEVEDDDEDDEDEEIEDDEEVGVEEEEEEEDDSEDDGGESEDDEDDDVGEEEEEEDDDETEEEEEVAHEHGAEGEEEEEEEDAYSQESEPSPPPSSPFSPWSRHPSGSSNAPAPTTSAEDAAPTTSTSTTATTAASRNFPTSSSTLARLYSAALSSAFDQRTGHNTSLASRNALARLNLLTAPLSPPRTNSNNANTGSPTVTTNVLSGVTPTVSSAPIVSITEPASNNDTSEAKKHGIHVTQVQLSRAFACLLRLLADVMADLVNRGNEGVDTEEGIGETEGSATTGSHTGNSDMRRCVSAPVFVHSSLDLPLLRKLRVLSRKGNGYCLAPLRSLVAARPTDSMDQALICTAVGFVLAPVWAWLTEALDGLESRLRARAAWNAQHPNAGSVEVSALDSGTSGRRKEGKSDRTGSGGRSSSQHQQSAAENTASNAVGSSSNATGGAGTSAGTGHTATTGAVTTGGGEVGTGGGGSGGRNSSNRQQLLSYLLSLMRTANNDHGVVVPPVDVYSYKHTAYLVDSFLYFFKVFESTWPSGLMHHLIHLNDFDANAKERMEVGEEGEEEPGPNVPVAAAGLTGGPSDTDNVVGLFQGHPLAQCSDAFFRRSASTLSLVGVGVDPVLAPASEAMPLAFTPQQLHPNSRRSELFGTVRGLDSDFLSSSACPEDKVSCHENEADVKALHYSRIGRSFKDSKMGTQIAWGGEFLDTACHTGSVLTRWCRSLEAFSQAFAEDVGSEHRSYMLELARFPDKEARFRKEMERLRNATRRDLTLEVEREPNALIISTVRQLNTEFSRRLSQTSTITQMLIMRDSFPSRYSDLHLPDAAASQQPSPNLSAAASPILSCRRLKVTFKDEPGEGSGVARSFITAFSEAVLSNIALPDLSPLFASVNGAHSAPSASDPFQPRSSSLLMAATSRLLTRLRLPYSSQVTSAQQPPPATSTTTTSVLTPTVSTRLRRGDLHAVGPASRALFRNPVTSSISINLSSSSSANTTAASAPNASVEREDEERERMEDRNIGPELATSPSTSRESVKTSGEVPTTTAETVGSGGGAVERAPLFWQPGITGFYSPRGIGSNLPPDSPELLCRLSLYRCVGRVIGLCLLFNETCPLRFNRHVLKYILGRPLCWHDFAFYNTTVYEGLRQLLLYTTTERSEGASDSIRDYSLTFSLIMAPEEGGSAGSDGSSSTPQQHLLVPGGDEIEVDSEKIYEFVKRYTEFKMVEAVKEPLEQIRLGVFDVLPANALDGLTAEDLRLLLNGIWDVDVDLLASYTTFLDESNCGAAAAAAAAEGGVQSEGATETTTTASAANERVARLKRWFWHIVRSLDSRQRQDLASLFLFIPYCLLYFWTSSPALPASAQGFAPMPTIMIRPADDQHLPTANTCISRLYLPLYSSKHILREKLLQAIETRSFGFV</sequence>
<organism evidence="10 11">
    <name type="scientific">Echinococcus granulosus</name>
    <name type="common">Hydatid tapeworm</name>
    <dbReference type="NCBI Taxonomy" id="6210"/>
    <lineage>
        <taxon>Eukaryota</taxon>
        <taxon>Metazoa</taxon>
        <taxon>Spiralia</taxon>
        <taxon>Lophotrochozoa</taxon>
        <taxon>Platyhelminthes</taxon>
        <taxon>Cestoda</taxon>
        <taxon>Eucestoda</taxon>
        <taxon>Cyclophyllidea</taxon>
        <taxon>Taeniidae</taxon>
        <taxon>Echinococcus</taxon>
        <taxon>Echinococcus granulosus group</taxon>
    </lineage>
</organism>
<feature type="region of interest" description="Disordered" evidence="7">
    <location>
        <begin position="2154"/>
        <end position="2388"/>
    </location>
</feature>
<feature type="region of interest" description="Disordered" evidence="7">
    <location>
        <begin position="540"/>
        <end position="582"/>
    </location>
</feature>
<dbReference type="OrthoDB" id="298098at2759"/>
<feature type="region of interest" description="Disordered" evidence="7">
    <location>
        <begin position="688"/>
        <end position="784"/>
    </location>
</feature>
<feature type="compositionally biased region" description="Low complexity" evidence="7">
    <location>
        <begin position="753"/>
        <end position="781"/>
    </location>
</feature>
<feature type="region of interest" description="Disordered" evidence="7">
    <location>
        <begin position="3176"/>
        <end position="3208"/>
    </location>
</feature>
<dbReference type="Gene3D" id="3.30.2160.10">
    <property type="entry name" value="Hect, E3 ligase catalytic domain"/>
    <property type="match status" value="1"/>
</dbReference>
<feature type="compositionally biased region" description="Low complexity" evidence="7">
    <location>
        <begin position="2699"/>
        <end position="2709"/>
    </location>
</feature>
<evidence type="ECO:0000256" key="3">
    <source>
        <dbReference type="ARBA" id="ARBA00022786"/>
    </source>
</evidence>
<keyword evidence="11" id="KW-1185">Reference proteome</keyword>
<dbReference type="InterPro" id="IPR003126">
    <property type="entry name" value="Znf_UBR"/>
</dbReference>
<feature type="compositionally biased region" description="Low complexity" evidence="7">
    <location>
        <begin position="2154"/>
        <end position="2170"/>
    </location>
</feature>
<keyword evidence="2" id="KW-0863">Zinc-finger</keyword>
<feature type="region of interest" description="Disordered" evidence="7">
    <location>
        <begin position="1223"/>
        <end position="1286"/>
    </location>
</feature>
<evidence type="ECO:0000256" key="5">
    <source>
        <dbReference type="PROSITE-ProRule" id="PRU00104"/>
    </source>
</evidence>
<dbReference type="GO" id="GO:0043130">
    <property type="term" value="F:ubiquitin binding"/>
    <property type="evidence" value="ECO:0007669"/>
    <property type="project" value="InterPro"/>
</dbReference>
<dbReference type="GO" id="GO:0005634">
    <property type="term" value="C:nucleus"/>
    <property type="evidence" value="ECO:0007669"/>
    <property type="project" value="TreeGrafter"/>
</dbReference>
<feature type="compositionally biased region" description="Polar residues" evidence="7">
    <location>
        <begin position="3271"/>
        <end position="3293"/>
    </location>
</feature>
<dbReference type="FunFam" id="1.10.8.10:FF:000009">
    <property type="entry name" value="Putative E3 ubiquitin-protein ligase UBR5"/>
    <property type="match status" value="1"/>
</dbReference>
<evidence type="ECO:0000256" key="2">
    <source>
        <dbReference type="ARBA" id="ARBA00022771"/>
    </source>
</evidence>
<evidence type="ECO:0000313" key="10">
    <source>
        <dbReference type="EMBL" id="EUB59900.1"/>
    </source>
</evidence>
<feature type="compositionally biased region" description="Polar residues" evidence="7">
    <location>
        <begin position="1905"/>
        <end position="1917"/>
    </location>
</feature>
<dbReference type="PROSITE" id="PS50237">
    <property type="entry name" value="HECT"/>
    <property type="match status" value="1"/>
</dbReference>
<feature type="compositionally biased region" description="Gly residues" evidence="7">
    <location>
        <begin position="2710"/>
        <end position="2725"/>
    </location>
</feature>
<dbReference type="Gene3D" id="3.90.1750.10">
    <property type="entry name" value="Hect, E3 ligase catalytic domains"/>
    <property type="match status" value="1"/>
</dbReference>
<feature type="compositionally biased region" description="Low complexity" evidence="7">
    <location>
        <begin position="3230"/>
        <end position="3249"/>
    </location>
</feature>
<feature type="compositionally biased region" description="Low complexity" evidence="7">
    <location>
        <begin position="2666"/>
        <end position="2691"/>
    </location>
</feature>
<dbReference type="STRING" id="6210.W6UEM7"/>
<feature type="domain" description="HECT" evidence="8">
    <location>
        <begin position="3335"/>
        <end position="3661"/>
    </location>
</feature>
<dbReference type="OMA" id="IRDPNWL"/>
<feature type="compositionally biased region" description="Low complexity" evidence="7">
    <location>
        <begin position="2052"/>
        <end position="2061"/>
    </location>
</feature>
<dbReference type="InterPro" id="IPR000569">
    <property type="entry name" value="HECT_dom"/>
</dbReference>
<feature type="region of interest" description="Disordered" evidence="7">
    <location>
        <begin position="3230"/>
        <end position="3298"/>
    </location>
</feature>
<accession>W6UEM7</accession>
<dbReference type="InterPro" id="IPR035983">
    <property type="entry name" value="Hect_E3_ubiquitin_ligase"/>
</dbReference>
<dbReference type="Pfam" id="PF11547">
    <property type="entry name" value="E3_UbLigase_EDD"/>
    <property type="match status" value="1"/>
</dbReference>
<dbReference type="Gene3D" id="1.10.8.10">
    <property type="entry name" value="DNA helicase RuvA subunit, C-terminal domain"/>
    <property type="match status" value="1"/>
</dbReference>
<evidence type="ECO:0000259" key="9">
    <source>
        <dbReference type="PROSITE" id="PS51157"/>
    </source>
</evidence>
<keyword evidence="4" id="KW-0862">Zinc</keyword>
<feature type="region of interest" description="Disordered" evidence="7">
    <location>
        <begin position="2639"/>
        <end position="2729"/>
    </location>
</feature>
<evidence type="ECO:0000313" key="11">
    <source>
        <dbReference type="Proteomes" id="UP000019149"/>
    </source>
</evidence>
<feature type="active site" description="Glycyl thioester intermediate" evidence="5">
    <location>
        <position position="3630"/>
    </location>
</feature>
<dbReference type="Proteomes" id="UP000019149">
    <property type="component" value="Unassembled WGS sequence"/>
</dbReference>
<feature type="zinc finger region" description="UBR-type" evidence="6">
    <location>
        <begin position="1447"/>
        <end position="1515"/>
    </location>
</feature>
<dbReference type="GO" id="GO:0008270">
    <property type="term" value="F:zinc ion binding"/>
    <property type="evidence" value="ECO:0007669"/>
    <property type="project" value="UniProtKB-KW"/>
</dbReference>